<accession>E3CFU5</accession>
<protein>
    <submittedName>
        <fullName evidence="9">Sodium transport family protein</fullName>
    </submittedName>
</protein>
<keyword evidence="7 8" id="KW-0472">Membrane</keyword>
<dbReference type="GO" id="GO:0005886">
    <property type="term" value="C:plasma membrane"/>
    <property type="evidence" value="ECO:0007669"/>
    <property type="project" value="UniProtKB-SubCell"/>
</dbReference>
<dbReference type="AlphaFoldDB" id="E3CFU5"/>
<feature type="transmembrane region" description="Helical" evidence="8">
    <location>
        <begin position="48"/>
        <end position="72"/>
    </location>
</feature>
<comment type="subcellular location">
    <subcellularLocation>
        <location evidence="1">Cell membrane</location>
        <topology evidence="1">Multi-pass membrane protein</topology>
    </subcellularLocation>
</comment>
<evidence type="ECO:0000256" key="5">
    <source>
        <dbReference type="ARBA" id="ARBA00022989"/>
    </source>
</evidence>
<dbReference type="InterPro" id="IPR003445">
    <property type="entry name" value="Cat_transpt"/>
</dbReference>
<evidence type="ECO:0000256" key="4">
    <source>
        <dbReference type="ARBA" id="ARBA00022692"/>
    </source>
</evidence>
<evidence type="ECO:0000256" key="2">
    <source>
        <dbReference type="ARBA" id="ARBA00022448"/>
    </source>
</evidence>
<comment type="caution">
    <text evidence="9">The sequence shown here is derived from an EMBL/GenBank/DDBJ whole genome shotgun (WGS) entry which is preliminary data.</text>
</comment>
<organism evidence="9 10">
    <name type="scientific">Streptococcus parasanguinis F0405</name>
    <dbReference type="NCBI Taxonomy" id="905067"/>
    <lineage>
        <taxon>Bacteria</taxon>
        <taxon>Bacillati</taxon>
        <taxon>Bacillota</taxon>
        <taxon>Bacilli</taxon>
        <taxon>Lactobacillales</taxon>
        <taxon>Streptococcaceae</taxon>
        <taxon>Streptococcus</taxon>
    </lineage>
</organism>
<keyword evidence="3" id="KW-1003">Cell membrane</keyword>
<dbReference type="PANTHER" id="PTHR32024">
    <property type="entry name" value="TRK SYSTEM POTASSIUM UPTAKE PROTEIN TRKG-RELATED"/>
    <property type="match status" value="1"/>
</dbReference>
<dbReference type="GO" id="GO:0030001">
    <property type="term" value="P:metal ion transport"/>
    <property type="evidence" value="ECO:0007669"/>
    <property type="project" value="UniProtKB-ARBA"/>
</dbReference>
<dbReference type="PANTHER" id="PTHR32024:SF1">
    <property type="entry name" value="KTR SYSTEM POTASSIUM UPTAKE PROTEIN B"/>
    <property type="match status" value="1"/>
</dbReference>
<evidence type="ECO:0000256" key="1">
    <source>
        <dbReference type="ARBA" id="ARBA00004651"/>
    </source>
</evidence>
<sequence length="135" mass="14966">MGSLLLSLPFVQQASSKAGYIDHLFTAVSMVCVTGLFTQSVASTYNGLGQLICMLLIQIGGLGILTFIGLFFMEGRQKLSYKDRQTIRDSFSFSNNQSLARFVRSIFITTFTIEGWGLAPHDPLYPSLWLGAWDL</sequence>
<name>E3CFU5_STRPA</name>
<evidence type="ECO:0000313" key="9">
    <source>
        <dbReference type="EMBL" id="EFQ54343.1"/>
    </source>
</evidence>
<evidence type="ECO:0000313" key="10">
    <source>
        <dbReference type="Proteomes" id="UP000003812"/>
    </source>
</evidence>
<dbReference type="Pfam" id="PF02386">
    <property type="entry name" value="TrkH"/>
    <property type="match status" value="1"/>
</dbReference>
<evidence type="ECO:0000256" key="3">
    <source>
        <dbReference type="ARBA" id="ARBA00022475"/>
    </source>
</evidence>
<reference evidence="9 10" key="1">
    <citation type="submission" date="2010-10" db="EMBL/GenBank/DDBJ databases">
        <authorList>
            <person name="Durkin A.S."/>
            <person name="Madupu R."/>
            <person name="Torralba M."/>
            <person name="Gillis M."/>
            <person name="Methe B."/>
            <person name="Sutton G."/>
            <person name="Nelson K.E."/>
        </authorList>
    </citation>
    <scope>NUCLEOTIDE SEQUENCE [LARGE SCALE GENOMIC DNA]</scope>
    <source>
        <strain evidence="9 10">F0405</strain>
    </source>
</reference>
<proteinExistence type="predicted"/>
<evidence type="ECO:0000256" key="8">
    <source>
        <dbReference type="SAM" id="Phobius"/>
    </source>
</evidence>
<dbReference type="GO" id="GO:0008324">
    <property type="term" value="F:monoatomic cation transmembrane transporter activity"/>
    <property type="evidence" value="ECO:0007669"/>
    <property type="project" value="InterPro"/>
</dbReference>
<gene>
    <name evidence="9" type="ORF">HMPREF9626_0392</name>
</gene>
<keyword evidence="6" id="KW-0406">Ion transport</keyword>
<evidence type="ECO:0000256" key="7">
    <source>
        <dbReference type="ARBA" id="ARBA00023136"/>
    </source>
</evidence>
<keyword evidence="2" id="KW-0813">Transport</keyword>
<keyword evidence="5 8" id="KW-1133">Transmembrane helix</keyword>
<dbReference type="EMBL" id="AEKM01000016">
    <property type="protein sequence ID" value="EFQ54343.1"/>
    <property type="molecule type" value="Genomic_DNA"/>
</dbReference>
<evidence type="ECO:0000256" key="6">
    <source>
        <dbReference type="ARBA" id="ARBA00023065"/>
    </source>
</evidence>
<keyword evidence="4 8" id="KW-0812">Transmembrane</keyword>
<dbReference type="Proteomes" id="UP000003812">
    <property type="component" value="Unassembled WGS sequence"/>
</dbReference>